<evidence type="ECO:0000313" key="3">
    <source>
        <dbReference type="Proteomes" id="UP001152523"/>
    </source>
</evidence>
<feature type="compositionally biased region" description="Basic and acidic residues" evidence="1">
    <location>
        <begin position="112"/>
        <end position="121"/>
    </location>
</feature>
<reference evidence="2" key="1">
    <citation type="submission" date="2022-07" db="EMBL/GenBank/DDBJ databases">
        <authorList>
            <person name="Macas J."/>
            <person name="Novak P."/>
            <person name="Neumann P."/>
        </authorList>
    </citation>
    <scope>NUCLEOTIDE SEQUENCE</scope>
</reference>
<comment type="caution">
    <text evidence="2">The sequence shown here is derived from an EMBL/GenBank/DDBJ whole genome shotgun (WGS) entry which is preliminary data.</text>
</comment>
<proteinExistence type="predicted"/>
<dbReference type="Proteomes" id="UP001152523">
    <property type="component" value="Unassembled WGS sequence"/>
</dbReference>
<gene>
    <name evidence="2" type="ORF">CEPIT_LOCUS1895</name>
</gene>
<name>A0AAV0C362_9ASTE</name>
<organism evidence="2 3">
    <name type="scientific">Cuscuta epithymum</name>
    <dbReference type="NCBI Taxonomy" id="186058"/>
    <lineage>
        <taxon>Eukaryota</taxon>
        <taxon>Viridiplantae</taxon>
        <taxon>Streptophyta</taxon>
        <taxon>Embryophyta</taxon>
        <taxon>Tracheophyta</taxon>
        <taxon>Spermatophyta</taxon>
        <taxon>Magnoliopsida</taxon>
        <taxon>eudicotyledons</taxon>
        <taxon>Gunneridae</taxon>
        <taxon>Pentapetalae</taxon>
        <taxon>asterids</taxon>
        <taxon>lamiids</taxon>
        <taxon>Solanales</taxon>
        <taxon>Convolvulaceae</taxon>
        <taxon>Cuscuteae</taxon>
        <taxon>Cuscuta</taxon>
        <taxon>Cuscuta subgen. Cuscuta</taxon>
    </lineage>
</organism>
<evidence type="ECO:0000313" key="2">
    <source>
        <dbReference type="EMBL" id="CAH9063056.1"/>
    </source>
</evidence>
<feature type="region of interest" description="Disordered" evidence="1">
    <location>
        <begin position="97"/>
        <end position="121"/>
    </location>
</feature>
<sequence>MGGQSSCSEVALGMDWVGLARPRTGKVCTGLGPFIRDTGTVTNPVPGPVDKGGGHRIPILVDRHCLGLMVTNSTLFFNYIVWAAARHWQRVGVDSGRFGPSSGLGPAGPRLTKGEARNRPE</sequence>
<dbReference type="EMBL" id="CAMAPF010000011">
    <property type="protein sequence ID" value="CAH9063056.1"/>
    <property type="molecule type" value="Genomic_DNA"/>
</dbReference>
<keyword evidence="3" id="KW-1185">Reference proteome</keyword>
<protein>
    <submittedName>
        <fullName evidence="2">Uncharacterized protein</fullName>
    </submittedName>
</protein>
<accession>A0AAV0C362</accession>
<evidence type="ECO:0000256" key="1">
    <source>
        <dbReference type="SAM" id="MobiDB-lite"/>
    </source>
</evidence>
<dbReference type="AlphaFoldDB" id="A0AAV0C362"/>